<proteinExistence type="predicted"/>
<gene>
    <name evidence="4" type="ORF">BLM47_07145</name>
</gene>
<feature type="chain" id="PRO_5012924442" evidence="3">
    <location>
        <begin position="29"/>
        <end position="253"/>
    </location>
</feature>
<protein>
    <submittedName>
        <fullName evidence="4">Uncharacterized protein</fullName>
    </submittedName>
</protein>
<evidence type="ECO:0000256" key="1">
    <source>
        <dbReference type="SAM" id="MobiDB-lite"/>
    </source>
</evidence>
<reference evidence="4 5" key="1">
    <citation type="submission" date="2016-12" db="EMBL/GenBank/DDBJ databases">
        <title>Candidatus Reconcilibacillus cellulovorans genome.</title>
        <authorList>
            <person name="Kolinko S."/>
            <person name="Wu Y.-W."/>
            <person name="Tachea F."/>
            <person name="Denzel E."/>
            <person name="Hiras J."/>
            <person name="Baecker N."/>
            <person name="Chan L.J."/>
            <person name="Eichorst S.A."/>
            <person name="Frey D."/>
            <person name="Adams P.D."/>
            <person name="Pray T."/>
            <person name="Tanjore D."/>
            <person name="Petzold C.J."/>
            <person name="Gladden J.M."/>
            <person name="Simmons B.A."/>
            <person name="Singer S.W."/>
        </authorList>
    </citation>
    <scope>NUCLEOTIDE SEQUENCE [LARGE SCALE GENOMIC DNA]</scope>
    <source>
        <strain evidence="4">JTherm</strain>
    </source>
</reference>
<keyword evidence="3" id="KW-0732">Signal</keyword>
<sequence>MNMKTFRRLTAAVAALPLAFAFGLAALADGDLVLDNYDRSGLTDFAASGAKAVWNGGNAGKSATIENNALKLEYASKGWFGTGGPIDASSYKYLKIRIKGAKGGEGADFDLNYAVGETVKTTGKAFADLLTAPGKKIPAVTTEYQDILIDLEANGIDKGIQAVHLNFHDGVSGTIWIDEISFTNAVQAAGSAGATAVGGSDGADASAGSPGATAEPNPKTGDPTDIRLYIGLAAVSGTAAIWLTVRAVRRQHS</sequence>
<evidence type="ECO:0000256" key="3">
    <source>
        <dbReference type="SAM" id="SignalP"/>
    </source>
</evidence>
<dbReference type="SUPFAM" id="SSF49785">
    <property type="entry name" value="Galactose-binding domain-like"/>
    <property type="match status" value="1"/>
</dbReference>
<feature type="compositionally biased region" description="Low complexity" evidence="1">
    <location>
        <begin position="197"/>
        <end position="214"/>
    </location>
</feature>
<name>A0A2A6E0H0_9BACL</name>
<feature type="signal peptide" evidence="3">
    <location>
        <begin position="1"/>
        <end position="28"/>
    </location>
</feature>
<keyword evidence="2" id="KW-0472">Membrane</keyword>
<feature type="region of interest" description="Disordered" evidence="1">
    <location>
        <begin position="197"/>
        <end position="220"/>
    </location>
</feature>
<accession>A0A2A6E0H0</accession>
<feature type="transmembrane region" description="Helical" evidence="2">
    <location>
        <begin position="226"/>
        <end position="245"/>
    </location>
</feature>
<comment type="caution">
    <text evidence="4">The sequence shown here is derived from an EMBL/GenBank/DDBJ whole genome shotgun (WGS) entry which is preliminary data.</text>
</comment>
<dbReference type="Proteomes" id="UP000243688">
    <property type="component" value="Unassembled WGS sequence"/>
</dbReference>
<evidence type="ECO:0000313" key="5">
    <source>
        <dbReference type="Proteomes" id="UP000243688"/>
    </source>
</evidence>
<evidence type="ECO:0000313" key="4">
    <source>
        <dbReference type="EMBL" id="PDO10494.1"/>
    </source>
</evidence>
<dbReference type="AlphaFoldDB" id="A0A2A6E0H0"/>
<keyword evidence="2" id="KW-0812">Transmembrane</keyword>
<evidence type="ECO:0000256" key="2">
    <source>
        <dbReference type="SAM" id="Phobius"/>
    </source>
</evidence>
<keyword evidence="2" id="KW-1133">Transmembrane helix</keyword>
<dbReference type="InterPro" id="IPR008979">
    <property type="entry name" value="Galactose-bd-like_sf"/>
</dbReference>
<dbReference type="EMBL" id="MOXJ01000014">
    <property type="protein sequence ID" value="PDO10494.1"/>
    <property type="molecule type" value="Genomic_DNA"/>
</dbReference>
<dbReference type="Gene3D" id="2.60.120.430">
    <property type="entry name" value="Galactose-binding lectin"/>
    <property type="match status" value="1"/>
</dbReference>
<organism evidence="4 5">
    <name type="scientific">Candidatus Reconcilbacillus cellulovorans</name>
    <dbReference type="NCBI Taxonomy" id="1906605"/>
    <lineage>
        <taxon>Bacteria</taxon>
        <taxon>Bacillati</taxon>
        <taxon>Bacillota</taxon>
        <taxon>Bacilli</taxon>
        <taxon>Bacillales</taxon>
        <taxon>Paenibacillaceae</taxon>
        <taxon>Candidatus Reconcilbacillus</taxon>
    </lineage>
</organism>